<sequence length="521" mass="59421">MKKFLSLILLFGAMSCDSFLEEPARSTPTLNEIFNSESAAVSFVNGAYANMLENDWWQINFFRQITDMATDDGWAGNTEQPRPDITSIAHYNNIDIGSSYFQTFWNYQFRGIAKCNVIIQEIENVDFDEDLKNRLIGEAKFLRGFFYFELVKNFGGVPIVKTFDELLQADVTKYSRSSEQEVYSLIEEDFLDAIERLPLKSQYSSNDLGRATKGAAQAFLAKVYLYQERWDEVVTLTKQIIDSGQYQLESDFARVWNVTNPNGIESIFEVQYKSDPTFRVGGVFGVTTGSRNDGGWNWGVPSSHLEKAFLDEGDIIRLRSTIIKHGEPVFGDPEVTSFNAAPDRNKSGRINRKFYIPQEHRAIPYVQTNLPLNHILMRYADVILMHSEASFNIGNRSEALNSLATIRQRVNLTTDMSLSGDALRDAIWKERRLELALEQQRLYDIRRQKINGTPVINTIFGPNGSFVVYNTQVSDDSFELANINEDQAKGRTFDPSKHLLWPIPTSEIQLSNGRIVQNPNY</sequence>
<dbReference type="CDD" id="cd08977">
    <property type="entry name" value="SusD"/>
    <property type="match status" value="1"/>
</dbReference>
<accession>A0ABS9VD47</accession>
<comment type="caution">
    <text evidence="9">The sequence shown here is derived from an EMBL/GenBank/DDBJ whole genome shotgun (WGS) entry which is preliminary data.</text>
</comment>
<dbReference type="Pfam" id="PF07980">
    <property type="entry name" value="SusD_RagB"/>
    <property type="match status" value="1"/>
</dbReference>
<dbReference type="InterPro" id="IPR012944">
    <property type="entry name" value="SusD_RagB_dom"/>
</dbReference>
<dbReference type="RefSeq" id="WP_241412777.1">
    <property type="nucleotide sequence ID" value="NZ_JAKZGO010000009.1"/>
</dbReference>
<dbReference type="InterPro" id="IPR011990">
    <property type="entry name" value="TPR-like_helical_dom_sf"/>
</dbReference>
<feature type="signal peptide" evidence="6">
    <location>
        <begin position="1"/>
        <end position="20"/>
    </location>
</feature>
<evidence type="ECO:0000256" key="2">
    <source>
        <dbReference type="ARBA" id="ARBA00006275"/>
    </source>
</evidence>
<keyword evidence="10" id="KW-1185">Reference proteome</keyword>
<evidence type="ECO:0000259" key="7">
    <source>
        <dbReference type="Pfam" id="PF07980"/>
    </source>
</evidence>
<keyword evidence="3 6" id="KW-0732">Signal</keyword>
<dbReference type="Pfam" id="PF14322">
    <property type="entry name" value="SusD-like_3"/>
    <property type="match status" value="1"/>
</dbReference>
<evidence type="ECO:0000256" key="1">
    <source>
        <dbReference type="ARBA" id="ARBA00004442"/>
    </source>
</evidence>
<proteinExistence type="inferred from homology"/>
<dbReference type="Gene3D" id="1.25.40.390">
    <property type="match status" value="1"/>
</dbReference>
<evidence type="ECO:0000259" key="8">
    <source>
        <dbReference type="Pfam" id="PF14322"/>
    </source>
</evidence>
<evidence type="ECO:0000313" key="9">
    <source>
        <dbReference type="EMBL" id="MCH7414363.1"/>
    </source>
</evidence>
<evidence type="ECO:0000256" key="3">
    <source>
        <dbReference type="ARBA" id="ARBA00022729"/>
    </source>
</evidence>
<evidence type="ECO:0000256" key="4">
    <source>
        <dbReference type="ARBA" id="ARBA00023136"/>
    </source>
</evidence>
<reference evidence="9" key="1">
    <citation type="submission" date="2022-03" db="EMBL/GenBank/DDBJ databases">
        <title>De novo assembled genomes of Belliella spp. (Cyclobacteriaceae) strains.</title>
        <authorList>
            <person name="Szabo A."/>
            <person name="Korponai K."/>
            <person name="Felfoldi T."/>
        </authorList>
    </citation>
    <scope>NUCLEOTIDE SEQUENCE</scope>
    <source>
        <strain evidence="9">DSM 111903</strain>
    </source>
</reference>
<dbReference type="Proteomes" id="UP001165430">
    <property type="component" value="Unassembled WGS sequence"/>
</dbReference>
<evidence type="ECO:0000256" key="6">
    <source>
        <dbReference type="SAM" id="SignalP"/>
    </source>
</evidence>
<keyword evidence="5" id="KW-0998">Cell outer membrane</keyword>
<feature type="domain" description="RagB/SusD" evidence="7">
    <location>
        <begin position="339"/>
        <end position="521"/>
    </location>
</feature>
<feature type="domain" description="SusD-like N-terminal" evidence="8">
    <location>
        <begin position="19"/>
        <end position="225"/>
    </location>
</feature>
<name>A0ABS9VD47_9BACT</name>
<dbReference type="SUPFAM" id="SSF48452">
    <property type="entry name" value="TPR-like"/>
    <property type="match status" value="1"/>
</dbReference>
<feature type="chain" id="PRO_5045915765" evidence="6">
    <location>
        <begin position="21"/>
        <end position="521"/>
    </location>
</feature>
<keyword evidence="4" id="KW-0472">Membrane</keyword>
<evidence type="ECO:0000313" key="10">
    <source>
        <dbReference type="Proteomes" id="UP001165430"/>
    </source>
</evidence>
<comment type="subcellular location">
    <subcellularLocation>
        <location evidence="1">Cell outer membrane</location>
    </subcellularLocation>
</comment>
<dbReference type="EMBL" id="JAKZGO010000009">
    <property type="protein sequence ID" value="MCH7414363.1"/>
    <property type="molecule type" value="Genomic_DNA"/>
</dbReference>
<organism evidence="9 10">
    <name type="scientific">Belliella alkalica</name>
    <dbReference type="NCBI Taxonomy" id="1730871"/>
    <lineage>
        <taxon>Bacteria</taxon>
        <taxon>Pseudomonadati</taxon>
        <taxon>Bacteroidota</taxon>
        <taxon>Cytophagia</taxon>
        <taxon>Cytophagales</taxon>
        <taxon>Cyclobacteriaceae</taxon>
        <taxon>Belliella</taxon>
    </lineage>
</organism>
<comment type="similarity">
    <text evidence="2">Belongs to the SusD family.</text>
</comment>
<gene>
    <name evidence="9" type="ORF">MM213_12765</name>
</gene>
<evidence type="ECO:0000256" key="5">
    <source>
        <dbReference type="ARBA" id="ARBA00023237"/>
    </source>
</evidence>
<dbReference type="PROSITE" id="PS51257">
    <property type="entry name" value="PROKAR_LIPOPROTEIN"/>
    <property type="match status" value="1"/>
</dbReference>
<protein>
    <submittedName>
        <fullName evidence="9">RagB/SusD family nutrient uptake outer membrane protein</fullName>
    </submittedName>
</protein>
<dbReference type="InterPro" id="IPR033985">
    <property type="entry name" value="SusD-like_N"/>
</dbReference>